<comment type="caution">
    <text evidence="3">The sequence shown here is derived from an EMBL/GenBank/DDBJ whole genome shotgun (WGS) entry which is preliminary data.</text>
</comment>
<accession>A0ABV8X215</accession>
<keyword evidence="3" id="KW-0282">Flagellum</keyword>
<proteinExistence type="predicted"/>
<keyword evidence="3" id="KW-0966">Cell projection</keyword>
<reference evidence="4" key="1">
    <citation type="journal article" date="2019" name="Int. J. Syst. Evol. Microbiol.">
        <title>The Global Catalogue of Microorganisms (GCM) 10K type strain sequencing project: providing services to taxonomists for standard genome sequencing and annotation.</title>
        <authorList>
            <consortium name="The Broad Institute Genomics Platform"/>
            <consortium name="The Broad Institute Genome Sequencing Center for Infectious Disease"/>
            <person name="Wu L."/>
            <person name="Ma J."/>
        </authorList>
    </citation>
    <scope>NUCLEOTIDE SEQUENCE [LARGE SCALE GENOMIC DNA]</scope>
    <source>
        <strain evidence="4">CCUG 37865</strain>
    </source>
</reference>
<dbReference type="Proteomes" id="UP001595882">
    <property type="component" value="Unassembled WGS sequence"/>
</dbReference>
<dbReference type="RefSeq" id="WP_390252876.1">
    <property type="nucleotide sequence ID" value="NZ_JBHSDT010000008.1"/>
</dbReference>
<evidence type="ECO:0000259" key="2">
    <source>
        <dbReference type="Pfam" id="PF12945"/>
    </source>
</evidence>
<evidence type="ECO:0000313" key="3">
    <source>
        <dbReference type="EMBL" id="MFC4404334.1"/>
    </source>
</evidence>
<organism evidence="3 4">
    <name type="scientific">Gracilibacillus xinjiangensis</name>
    <dbReference type="NCBI Taxonomy" id="1193282"/>
    <lineage>
        <taxon>Bacteria</taxon>
        <taxon>Bacillati</taxon>
        <taxon>Bacillota</taxon>
        <taxon>Bacilli</taxon>
        <taxon>Bacillales</taxon>
        <taxon>Bacillaceae</taxon>
        <taxon>Gracilibacillus</taxon>
    </lineage>
</organism>
<sequence>MIKIGTFLQLEEVKDNNNKDDIQESKVTYRCRVIETKKDSIIIDLPINELTDKTTFIPEGIALKVSYIKDNSVYVFTTKVVGRRLDRVPGIILNWDKDKIKKIQRREFVRVDSLLDISIRSPKEQFKPITTITKDISGGGLSAYLDLSNKLNEDELLDMMLVLPLENNLEYLHLQGAVVRFIEEETKGVLSVKFTDISIQNQQKIIKYCYLEQLRLKRKEIK</sequence>
<keyword evidence="3" id="KW-0969">Cilium</keyword>
<dbReference type="Gene3D" id="2.40.10.220">
    <property type="entry name" value="predicted glycosyltransferase like domains"/>
    <property type="match status" value="1"/>
</dbReference>
<dbReference type="EMBL" id="JBHSDT010000008">
    <property type="protein sequence ID" value="MFC4404334.1"/>
    <property type="molecule type" value="Genomic_DNA"/>
</dbReference>
<dbReference type="Pfam" id="PF12945">
    <property type="entry name" value="PilZNR"/>
    <property type="match status" value="1"/>
</dbReference>
<protein>
    <submittedName>
        <fullName evidence="3">Flagellar brake protein</fullName>
    </submittedName>
</protein>
<feature type="domain" description="PilZ" evidence="1">
    <location>
        <begin position="104"/>
        <end position="210"/>
    </location>
</feature>
<name>A0ABV8X215_9BACI</name>
<dbReference type="InterPro" id="IPR009875">
    <property type="entry name" value="PilZ_domain"/>
</dbReference>
<keyword evidence="4" id="KW-1185">Reference proteome</keyword>
<dbReference type="InterPro" id="IPR009926">
    <property type="entry name" value="T3SS_YcgR_PilZN"/>
</dbReference>
<evidence type="ECO:0000313" key="4">
    <source>
        <dbReference type="Proteomes" id="UP001595882"/>
    </source>
</evidence>
<feature type="domain" description="Type III secretion system flagellar brake protein YcgR PilZN" evidence="2">
    <location>
        <begin position="3"/>
        <end position="93"/>
    </location>
</feature>
<dbReference type="Pfam" id="PF07238">
    <property type="entry name" value="PilZ"/>
    <property type="match status" value="1"/>
</dbReference>
<evidence type="ECO:0000259" key="1">
    <source>
        <dbReference type="Pfam" id="PF07238"/>
    </source>
</evidence>
<gene>
    <name evidence="3" type="ORF">ACFOY7_14790</name>
</gene>
<dbReference type="SUPFAM" id="SSF141371">
    <property type="entry name" value="PilZ domain-like"/>
    <property type="match status" value="1"/>
</dbReference>